<evidence type="ECO:0008006" key="3">
    <source>
        <dbReference type="Google" id="ProtNLM"/>
    </source>
</evidence>
<dbReference type="EMBL" id="JAROCD010000006">
    <property type="protein sequence ID" value="MDN4602320.1"/>
    <property type="molecule type" value="Genomic_DNA"/>
</dbReference>
<dbReference type="SUPFAM" id="SSF49785">
    <property type="entry name" value="Galactose-binding domain-like"/>
    <property type="match status" value="1"/>
</dbReference>
<evidence type="ECO:0000313" key="1">
    <source>
        <dbReference type="EMBL" id="MDN4602320.1"/>
    </source>
</evidence>
<proteinExistence type="predicted"/>
<accession>A0ABT8JB42</accession>
<comment type="caution">
    <text evidence="1">The sequence shown here is derived from an EMBL/GenBank/DDBJ whole genome shotgun (WGS) entry which is preliminary data.</text>
</comment>
<organism evidence="1 2">
    <name type="scientific">Paenibacillus vandeheii</name>
    <dbReference type="NCBI Taxonomy" id="3035917"/>
    <lineage>
        <taxon>Bacteria</taxon>
        <taxon>Bacillati</taxon>
        <taxon>Bacillota</taxon>
        <taxon>Bacilli</taxon>
        <taxon>Bacillales</taxon>
        <taxon>Paenibacillaceae</taxon>
        <taxon>Paenibacillus</taxon>
    </lineage>
</organism>
<protein>
    <recommendedName>
        <fullName evidence="3">Glycosyl hydrolases family 2 sugar binding domain-containing protein</fullName>
    </recommendedName>
</protein>
<dbReference type="InterPro" id="IPR008979">
    <property type="entry name" value="Galactose-bd-like_sf"/>
</dbReference>
<name>A0ABT8JB42_9BACL</name>
<evidence type="ECO:0000313" key="2">
    <source>
        <dbReference type="Proteomes" id="UP001174205"/>
    </source>
</evidence>
<sequence>MLTSINLQGSWELQLDEHKEGVQGPFGDTITLPNTTSHARKGRKSDAAHIGSLTDEYSYEGWIWLKREIDIPAALAGKKCDLYLERTRITKLWVDAEEYGAQDSLNAPHVYSLPEGLSEGKHTLTIRVDNTDYPTKGGHLTSVNIKPTGTELPESWSFIFTTSCTLVRYRSILMLKSEHSESQVHCLNPYQVRYCSLLRKPSIPF</sequence>
<dbReference type="RefSeq" id="WP_301247080.1">
    <property type="nucleotide sequence ID" value="NZ_JAROCD010000006.1"/>
</dbReference>
<reference evidence="1" key="1">
    <citation type="submission" date="2023-03" db="EMBL/GenBank/DDBJ databases">
        <title>MT1 and MT2 Draft Genomes of Novel Species.</title>
        <authorList>
            <person name="Venkateswaran K."/>
        </authorList>
    </citation>
    <scope>NUCLEOTIDE SEQUENCE</scope>
    <source>
        <strain evidence="1">F6_3S_P_1C</strain>
    </source>
</reference>
<dbReference type="Gene3D" id="2.60.120.260">
    <property type="entry name" value="Galactose-binding domain-like"/>
    <property type="match status" value="1"/>
</dbReference>
<keyword evidence="2" id="KW-1185">Reference proteome</keyword>
<dbReference type="Proteomes" id="UP001174205">
    <property type="component" value="Unassembled WGS sequence"/>
</dbReference>
<gene>
    <name evidence="1" type="ORF">P5G61_13880</name>
</gene>